<protein>
    <submittedName>
        <fullName evidence="2">Uncharacterized protein</fullName>
    </submittedName>
</protein>
<gene>
    <name evidence="2" type="ORF">KT99_03884</name>
</gene>
<evidence type="ECO:0000256" key="1">
    <source>
        <dbReference type="SAM" id="SignalP"/>
    </source>
</evidence>
<comment type="caution">
    <text evidence="2">The sequence shown here is derived from an EMBL/GenBank/DDBJ whole genome shotgun (WGS) entry which is preliminary data.</text>
</comment>
<evidence type="ECO:0000313" key="3">
    <source>
        <dbReference type="Proteomes" id="UP000005839"/>
    </source>
</evidence>
<feature type="signal peptide" evidence="1">
    <location>
        <begin position="1"/>
        <end position="23"/>
    </location>
</feature>
<keyword evidence="3" id="KW-1185">Reference proteome</keyword>
<organism evidence="2 3">
    <name type="scientific">Shewanella benthica KT99</name>
    <dbReference type="NCBI Taxonomy" id="314608"/>
    <lineage>
        <taxon>Bacteria</taxon>
        <taxon>Pseudomonadati</taxon>
        <taxon>Pseudomonadota</taxon>
        <taxon>Gammaproteobacteria</taxon>
        <taxon>Alteromonadales</taxon>
        <taxon>Shewanellaceae</taxon>
        <taxon>Shewanella</taxon>
    </lineage>
</organism>
<reference evidence="2 3" key="1">
    <citation type="submission" date="2007-10" db="EMBL/GenBank/DDBJ databases">
        <authorList>
            <person name="Yayanos A."/>
            <person name="Ferriera S."/>
            <person name="Johnson J."/>
            <person name="Kravitz S."/>
            <person name="Halpern A."/>
            <person name="Remington K."/>
            <person name="Beeson K."/>
            <person name="Tran B."/>
            <person name="Rogers Y.-H."/>
            <person name="Friedman R."/>
            <person name="Venter J.C."/>
        </authorList>
    </citation>
    <scope>NUCLEOTIDE SEQUENCE [LARGE SCALE GENOMIC DNA]</scope>
    <source>
        <strain evidence="2 3">KT99</strain>
    </source>
</reference>
<evidence type="ECO:0000313" key="2">
    <source>
        <dbReference type="EMBL" id="EDQ00656.1"/>
    </source>
</evidence>
<dbReference type="STRING" id="314608.KT99_03884"/>
<dbReference type="AlphaFoldDB" id="A9DAX0"/>
<feature type="chain" id="PRO_5002736423" evidence="1">
    <location>
        <begin position="24"/>
        <end position="105"/>
    </location>
</feature>
<sequence>MMKLKLLSYVSLLALVYSASTWADDAAPNKLEYKCYLNTTLGYKIAFYKWDVKNKQRNIARLPAKKVPYSSPGKRAYIKEVEECVELDATFSNGLARSLDEITAR</sequence>
<dbReference type="RefSeq" id="WP_005499733.1">
    <property type="nucleotide sequence ID" value="NZ_ABIC01000018.1"/>
</dbReference>
<accession>A9DAX0</accession>
<name>A9DAX0_9GAMM</name>
<dbReference type="NCBIfam" id="NF038109">
    <property type="entry name" value="tapY2_fam"/>
    <property type="match status" value="1"/>
</dbReference>
<proteinExistence type="predicted"/>
<keyword evidence="1" id="KW-0732">Signal</keyword>
<dbReference type="InterPro" id="IPR049848">
    <property type="entry name" value="TapY2-like"/>
</dbReference>
<dbReference type="EMBL" id="ABIC01000018">
    <property type="protein sequence ID" value="EDQ00656.1"/>
    <property type="molecule type" value="Genomic_DNA"/>
</dbReference>
<dbReference type="Proteomes" id="UP000005839">
    <property type="component" value="Unassembled WGS sequence"/>
</dbReference>